<dbReference type="InterPro" id="IPR052796">
    <property type="entry name" value="Nod_factor_sulfotransferase"/>
</dbReference>
<dbReference type="AlphaFoldDB" id="A0AAE1R854"/>
<sequence>MAEEICFFAKPFLRMLRRDPAKIFSLGVFMILFELEPQLPLLVGLLGGAANISFGGFILEHILEYSEDSGKFCAFSSICSCGFCLKDSIMIKPPKRSPALLRMVVVVFTLIFGTYICSICLKQTSMAKTSKYLNVEVIERPCHNYDIDRSQTPYVHYPNPKTFSRAECGCNPVRLFAILSMQRSGSGWFETLLNSHMNVSSNGEIFSVKDRRQNASSILRTLDTVYNLDFFTSASKDHCSAAVGFKWMLNQGLIQHHEEIVEYFNKKGVYVIFLFRRNLLRRMVSVLSNSYDRYAKLLNGTHKSHVHSHEEAGTLAKYKPEINTTLLITDLKRMEVSATEALEYFNSTRHMILYYEDIVRNRAKLVDVLEFLKLPEMDLSSRQVKIHNGPLQEHIKNWDDVNKTLSGTAYEKFLQADY</sequence>
<feature type="transmembrane region" description="Helical" evidence="1">
    <location>
        <begin position="99"/>
        <end position="116"/>
    </location>
</feature>
<keyword evidence="1" id="KW-0812">Transmembrane</keyword>
<dbReference type="PANTHER" id="PTHR32175">
    <property type="entry name" value="PROTEIN, PUTATIVE, EXPRESSED-RELATED"/>
    <property type="match status" value="1"/>
</dbReference>
<comment type="caution">
    <text evidence="2">The sequence shown here is derived from an EMBL/GenBank/DDBJ whole genome shotgun (WGS) entry which is preliminary data.</text>
</comment>
<name>A0AAE1R854_9SOLA</name>
<keyword evidence="1" id="KW-0472">Membrane</keyword>
<proteinExistence type="predicted"/>
<dbReference type="Gene3D" id="3.40.50.300">
    <property type="entry name" value="P-loop containing nucleotide triphosphate hydrolases"/>
    <property type="match status" value="1"/>
</dbReference>
<dbReference type="PANTHER" id="PTHR32175:SF24">
    <property type="entry name" value="SULFOTRANSFERASE"/>
    <property type="match status" value="1"/>
</dbReference>
<evidence type="ECO:0008006" key="4">
    <source>
        <dbReference type="Google" id="ProtNLM"/>
    </source>
</evidence>
<keyword evidence="1" id="KW-1133">Transmembrane helix</keyword>
<evidence type="ECO:0000313" key="2">
    <source>
        <dbReference type="EMBL" id="KAK4346506.1"/>
    </source>
</evidence>
<feature type="transmembrane region" description="Helical" evidence="1">
    <location>
        <begin position="20"/>
        <end position="35"/>
    </location>
</feature>
<accession>A0AAE1R854</accession>
<evidence type="ECO:0000313" key="3">
    <source>
        <dbReference type="Proteomes" id="UP001291623"/>
    </source>
</evidence>
<protein>
    <recommendedName>
        <fullName evidence="4">Sulfotransferase</fullName>
    </recommendedName>
</protein>
<evidence type="ECO:0000256" key="1">
    <source>
        <dbReference type="SAM" id="Phobius"/>
    </source>
</evidence>
<dbReference type="EMBL" id="JAVYJV010000018">
    <property type="protein sequence ID" value="KAK4346506.1"/>
    <property type="molecule type" value="Genomic_DNA"/>
</dbReference>
<dbReference type="Proteomes" id="UP001291623">
    <property type="component" value="Unassembled WGS sequence"/>
</dbReference>
<dbReference type="InterPro" id="IPR027417">
    <property type="entry name" value="P-loop_NTPase"/>
</dbReference>
<reference evidence="2" key="1">
    <citation type="submission" date="2023-12" db="EMBL/GenBank/DDBJ databases">
        <title>Genome assembly of Anisodus tanguticus.</title>
        <authorList>
            <person name="Wang Y.-J."/>
        </authorList>
    </citation>
    <scope>NUCLEOTIDE SEQUENCE</scope>
    <source>
        <strain evidence="2">KB-2021</strain>
        <tissue evidence="2">Leaf</tissue>
    </source>
</reference>
<dbReference type="SUPFAM" id="SSF52540">
    <property type="entry name" value="P-loop containing nucleoside triphosphate hydrolases"/>
    <property type="match status" value="1"/>
</dbReference>
<keyword evidence="3" id="KW-1185">Reference proteome</keyword>
<gene>
    <name evidence="2" type="ORF">RND71_032845</name>
</gene>
<organism evidence="2 3">
    <name type="scientific">Anisodus tanguticus</name>
    <dbReference type="NCBI Taxonomy" id="243964"/>
    <lineage>
        <taxon>Eukaryota</taxon>
        <taxon>Viridiplantae</taxon>
        <taxon>Streptophyta</taxon>
        <taxon>Embryophyta</taxon>
        <taxon>Tracheophyta</taxon>
        <taxon>Spermatophyta</taxon>
        <taxon>Magnoliopsida</taxon>
        <taxon>eudicotyledons</taxon>
        <taxon>Gunneridae</taxon>
        <taxon>Pentapetalae</taxon>
        <taxon>asterids</taxon>
        <taxon>lamiids</taxon>
        <taxon>Solanales</taxon>
        <taxon>Solanaceae</taxon>
        <taxon>Solanoideae</taxon>
        <taxon>Hyoscyameae</taxon>
        <taxon>Anisodus</taxon>
    </lineage>
</organism>